<comment type="caution">
    <text evidence="3">The sequence shown here is derived from an EMBL/GenBank/DDBJ whole genome shotgun (WGS) entry which is preliminary data.</text>
</comment>
<gene>
    <name evidence="3" type="ORF">H9729_08200</name>
</gene>
<dbReference type="SUPFAM" id="SSF47413">
    <property type="entry name" value="lambda repressor-like DNA-binding domains"/>
    <property type="match status" value="1"/>
</dbReference>
<evidence type="ECO:0000313" key="4">
    <source>
        <dbReference type="Proteomes" id="UP000886750"/>
    </source>
</evidence>
<dbReference type="CDD" id="cd00093">
    <property type="entry name" value="HTH_XRE"/>
    <property type="match status" value="1"/>
</dbReference>
<protein>
    <submittedName>
        <fullName evidence="3">Helix-turn-helix domain-containing protein</fullName>
    </submittedName>
</protein>
<dbReference type="InterPro" id="IPR010982">
    <property type="entry name" value="Lambda_DNA-bd_dom_sf"/>
</dbReference>
<dbReference type="EMBL" id="DXCQ01000074">
    <property type="protein sequence ID" value="HIY97657.1"/>
    <property type="molecule type" value="Genomic_DNA"/>
</dbReference>
<dbReference type="GO" id="GO:0003677">
    <property type="term" value="F:DNA binding"/>
    <property type="evidence" value="ECO:0007669"/>
    <property type="project" value="UniProtKB-KW"/>
</dbReference>
<reference evidence="3" key="2">
    <citation type="submission" date="2021-04" db="EMBL/GenBank/DDBJ databases">
        <authorList>
            <person name="Gilroy R."/>
        </authorList>
    </citation>
    <scope>NUCLEOTIDE SEQUENCE</scope>
    <source>
        <strain evidence="3">1345</strain>
    </source>
</reference>
<name>A0A9D1ZWB3_9FIRM</name>
<keyword evidence="1" id="KW-0238">DNA-binding</keyword>
<reference evidence="3" key="1">
    <citation type="journal article" date="2021" name="PeerJ">
        <title>Extensive microbial diversity within the chicken gut microbiome revealed by metagenomics and culture.</title>
        <authorList>
            <person name="Gilroy R."/>
            <person name="Ravi A."/>
            <person name="Getino M."/>
            <person name="Pursley I."/>
            <person name="Horton D.L."/>
            <person name="Alikhan N.F."/>
            <person name="Baker D."/>
            <person name="Gharbi K."/>
            <person name="Hall N."/>
            <person name="Watson M."/>
            <person name="Adriaenssens E.M."/>
            <person name="Foster-Nyarko E."/>
            <person name="Jarju S."/>
            <person name="Secka A."/>
            <person name="Antonio M."/>
            <person name="Oren A."/>
            <person name="Chaudhuri R.R."/>
            <person name="La Ragione R."/>
            <person name="Hildebrand F."/>
            <person name="Pallen M.J."/>
        </authorList>
    </citation>
    <scope>NUCLEOTIDE SEQUENCE</scope>
    <source>
        <strain evidence="3">1345</strain>
    </source>
</reference>
<evidence type="ECO:0000256" key="1">
    <source>
        <dbReference type="ARBA" id="ARBA00023125"/>
    </source>
</evidence>
<evidence type="ECO:0000313" key="3">
    <source>
        <dbReference type="EMBL" id="HIY97657.1"/>
    </source>
</evidence>
<dbReference type="Gene3D" id="1.10.260.40">
    <property type="entry name" value="lambda repressor-like DNA-binding domains"/>
    <property type="match status" value="1"/>
</dbReference>
<dbReference type="SMART" id="SM00530">
    <property type="entry name" value="HTH_XRE"/>
    <property type="match status" value="1"/>
</dbReference>
<dbReference type="AlphaFoldDB" id="A0A9D1ZWB3"/>
<dbReference type="Proteomes" id="UP000886750">
    <property type="component" value="Unassembled WGS sequence"/>
</dbReference>
<sequence>MKIFGERLRDLRSGRGLTQKQFAAVLNVSGNTVHCWETDKQEPSMAMLLVISDYFGVSLDYLLGRSDY</sequence>
<proteinExistence type="predicted"/>
<dbReference type="PROSITE" id="PS50943">
    <property type="entry name" value="HTH_CROC1"/>
    <property type="match status" value="1"/>
</dbReference>
<dbReference type="PANTHER" id="PTHR46558:SF11">
    <property type="entry name" value="HTH-TYPE TRANSCRIPTIONAL REGULATOR XRE"/>
    <property type="match status" value="1"/>
</dbReference>
<organism evidence="3 4">
    <name type="scientific">Candidatus Borkfalkia excrementigallinarum</name>
    <dbReference type="NCBI Taxonomy" id="2838506"/>
    <lineage>
        <taxon>Bacteria</taxon>
        <taxon>Bacillati</taxon>
        <taxon>Bacillota</taxon>
        <taxon>Clostridia</taxon>
        <taxon>Christensenellales</taxon>
        <taxon>Christensenellaceae</taxon>
        <taxon>Candidatus Borkfalkia</taxon>
    </lineage>
</organism>
<feature type="domain" description="HTH cro/C1-type" evidence="2">
    <location>
        <begin position="8"/>
        <end position="62"/>
    </location>
</feature>
<dbReference type="Pfam" id="PF01381">
    <property type="entry name" value="HTH_3"/>
    <property type="match status" value="1"/>
</dbReference>
<accession>A0A9D1ZWB3</accession>
<dbReference type="InterPro" id="IPR001387">
    <property type="entry name" value="Cro/C1-type_HTH"/>
</dbReference>
<evidence type="ECO:0000259" key="2">
    <source>
        <dbReference type="PROSITE" id="PS50943"/>
    </source>
</evidence>
<dbReference type="PANTHER" id="PTHR46558">
    <property type="entry name" value="TRACRIPTIONAL REGULATORY PROTEIN-RELATED-RELATED"/>
    <property type="match status" value="1"/>
</dbReference>